<dbReference type="Gene3D" id="3.30.65.10">
    <property type="entry name" value="Bacterial Topoisomerase I, domain 1"/>
    <property type="match status" value="1"/>
</dbReference>
<dbReference type="InterPro" id="IPR013497">
    <property type="entry name" value="Topo_IA_cen"/>
</dbReference>
<dbReference type="NCBIfam" id="TIGR01051">
    <property type="entry name" value="topA_bact"/>
    <property type="match status" value="1"/>
</dbReference>
<dbReference type="PANTHER" id="PTHR42785:SF1">
    <property type="entry name" value="DNA TOPOISOMERASE"/>
    <property type="match status" value="1"/>
</dbReference>
<dbReference type="InterPro" id="IPR013824">
    <property type="entry name" value="Topo_IA_cen_sub1"/>
</dbReference>
<feature type="site" description="Interaction with DNA" evidence="10">
    <location>
        <position position="138"/>
    </location>
</feature>
<dbReference type="EMBL" id="PFBD01000020">
    <property type="protein sequence ID" value="PIR87093.1"/>
    <property type="molecule type" value="Genomic_DNA"/>
</dbReference>
<dbReference type="PROSITE" id="PS52039">
    <property type="entry name" value="TOPO_IA_2"/>
    <property type="match status" value="1"/>
</dbReference>
<dbReference type="PROSITE" id="PS00396">
    <property type="entry name" value="TOPO_IA_1"/>
    <property type="match status" value="1"/>
</dbReference>
<dbReference type="GO" id="GO:0006265">
    <property type="term" value="P:DNA topological change"/>
    <property type="evidence" value="ECO:0007669"/>
    <property type="project" value="UniProtKB-UniRule"/>
</dbReference>
<dbReference type="InterPro" id="IPR003601">
    <property type="entry name" value="Topo_IA_2"/>
</dbReference>
<feature type="site" description="Interaction with DNA" evidence="10">
    <location>
        <position position="137"/>
    </location>
</feature>
<feature type="site" description="Interaction with DNA" evidence="10">
    <location>
        <position position="467"/>
    </location>
</feature>
<keyword evidence="6" id="KW-0460">Magnesium</keyword>
<dbReference type="EC" id="5.6.2.1" evidence="10"/>
<evidence type="ECO:0000256" key="8">
    <source>
        <dbReference type="ARBA" id="ARBA00023125"/>
    </source>
</evidence>
<dbReference type="SMART" id="SM00493">
    <property type="entry name" value="TOPRIM"/>
    <property type="match status" value="1"/>
</dbReference>
<feature type="site" description="Interaction with DNA" evidence="10">
    <location>
        <position position="284"/>
    </location>
</feature>
<dbReference type="SMART" id="SM00437">
    <property type="entry name" value="TOP1Ac"/>
    <property type="match status" value="1"/>
</dbReference>
<dbReference type="PROSITE" id="PS50880">
    <property type="entry name" value="TOPRIM"/>
    <property type="match status" value="1"/>
</dbReference>
<protein>
    <recommendedName>
        <fullName evidence="10">DNA topoisomerase 1</fullName>
        <ecNumber evidence="10">5.6.2.1</ecNumber>
    </recommendedName>
    <alternativeName>
        <fullName evidence="10">DNA topoisomerase I</fullName>
    </alternativeName>
</protein>
<dbReference type="Gene3D" id="2.70.20.10">
    <property type="entry name" value="Topoisomerase I, domain 3"/>
    <property type="match status" value="1"/>
</dbReference>
<evidence type="ECO:0000313" key="15">
    <source>
        <dbReference type="Proteomes" id="UP000229526"/>
    </source>
</evidence>
<dbReference type="InterPro" id="IPR034149">
    <property type="entry name" value="TOPRIM_TopoI"/>
</dbReference>
<comment type="subunit">
    <text evidence="10">Monomer.</text>
</comment>
<name>A0A2H0UL12_9BACT</name>
<dbReference type="GO" id="GO:0003677">
    <property type="term" value="F:DNA binding"/>
    <property type="evidence" value="ECO:0007669"/>
    <property type="project" value="UniProtKB-KW"/>
</dbReference>
<dbReference type="InterPro" id="IPR028612">
    <property type="entry name" value="Topoisom_1_IA"/>
</dbReference>
<keyword evidence="7 10" id="KW-0799">Topoisomerase</keyword>
<sequence length="730" mass="81112">MSKLLIVESPAKAKTIGKYVGKDFTVVASVGHVRDLPKSNKKAIDIEGGFIPHYEISKGKEKVVAEIKRLAKSASEVLLATDPDREGEAIAWHVSEAVGVKNAKRIVFNEITKDAVLEALTKPREIDMKLKEAQEARRVLDRLVGYDLSGLIWKKVRYGLSAGRVQSPALRIIMEREREIRAFVPETFFVLSAELETKDKKTFTAICDEEPKTGISADKIAQAARAGDWSVAKVTETETKRAALPPFSTSTLQQTASTRLGFSPKRTMMTAQKLYEAGHITYMRTDSFNMSAVALAQIKDVVTKKFGADMHEGREYKTKAKNAQEAHEAVRPTNFTKELAGTTEDQKKLYELIWRRAVASQMVDALLMRTKISTSVGQENIPTFSANGSRILKEGWLVADPDAKGKETLLPKVAPADPLKLLNLETEEKQTTPPNRYSEAGLVKELEKRGIGRPSTYASIIDTIIQRGYVEKEGRTLIPTDTGDVVSSFLEENFGNYISDTFTAEMENELDEIAEGKRQYEPTLRQFYKPFLAEVKSKEKTAKLTTLGEADKDIVCPKCGAPMIIKLGRGGKFLSCNQFPDCKGMRTIDGKEIGEPEPIGTDPKSGLAVYVLDGRFGPYVQLGEKPDPSTKLGAGKNKKPRRASIPKEKDPSEVTLAEALHYLSLPRELGPHPETGEMISASIGRFGPYIVHQKDFRSLKEDDVYTITLERALEILKEPKKKRGWKKKSD</sequence>
<keyword evidence="5" id="KW-0862">Zinc</keyword>
<dbReference type="InterPro" id="IPR000380">
    <property type="entry name" value="Topo_IA"/>
</dbReference>
<dbReference type="InterPro" id="IPR023405">
    <property type="entry name" value="Topo_IA_core_domain"/>
</dbReference>
<dbReference type="InterPro" id="IPR013826">
    <property type="entry name" value="Topo_IA_cen_sub3"/>
</dbReference>
<reference evidence="15" key="1">
    <citation type="submission" date="2017-09" db="EMBL/GenBank/DDBJ databases">
        <title>Depth-based differentiation of microbial function through sediment-hosted aquifers and enrichment of novel symbionts in the deep terrestrial subsurface.</title>
        <authorList>
            <person name="Probst A.J."/>
            <person name="Ladd B."/>
            <person name="Jarett J.K."/>
            <person name="Geller-Mcgrath D.E."/>
            <person name="Sieber C.M.K."/>
            <person name="Emerson J.B."/>
            <person name="Anantharaman K."/>
            <person name="Thomas B.C."/>
            <person name="Malmstrom R."/>
            <person name="Stieglmeier M."/>
            <person name="Klingl A."/>
            <person name="Woyke T."/>
            <person name="Ryan C.M."/>
            <person name="Banfield J.F."/>
        </authorList>
    </citation>
    <scope>NUCLEOTIDE SEQUENCE [LARGE SCALE GENOMIC DNA]</scope>
</reference>
<evidence type="ECO:0000256" key="7">
    <source>
        <dbReference type="ARBA" id="ARBA00023029"/>
    </source>
</evidence>
<dbReference type="SMART" id="SM00436">
    <property type="entry name" value="TOP1Bc"/>
    <property type="match status" value="1"/>
</dbReference>
<dbReference type="InterPro" id="IPR025589">
    <property type="entry name" value="Toprim_C_rpt"/>
</dbReference>
<dbReference type="Gene3D" id="1.10.290.10">
    <property type="entry name" value="Topoisomerase I, domain 4"/>
    <property type="match status" value="1"/>
</dbReference>
<feature type="region of interest" description="Disordered" evidence="11">
    <location>
        <begin position="621"/>
        <end position="651"/>
    </location>
</feature>
<comment type="caution">
    <text evidence="14">The sequence shown here is derived from an EMBL/GenBank/DDBJ whole genome shotgun (WGS) entry which is preliminary data.</text>
</comment>
<keyword evidence="4" id="KW-0863">Zinc-finger</keyword>
<dbReference type="SUPFAM" id="SSF57783">
    <property type="entry name" value="Zinc beta-ribbon"/>
    <property type="match status" value="1"/>
</dbReference>
<dbReference type="InterPro" id="IPR006171">
    <property type="entry name" value="TOPRIM_dom"/>
</dbReference>
<dbReference type="SUPFAM" id="SSF56712">
    <property type="entry name" value="Prokaryotic type I DNA topoisomerase"/>
    <property type="match status" value="1"/>
</dbReference>
<dbReference type="HAMAP" id="MF_00952">
    <property type="entry name" value="Topoisom_1_prok"/>
    <property type="match status" value="1"/>
</dbReference>
<feature type="site" description="Interaction with DNA" evidence="10">
    <location>
        <position position="146"/>
    </location>
</feature>
<comment type="similarity">
    <text evidence="2 10">Belongs to the type IA topoisomerase family.</text>
</comment>
<dbReference type="InterPro" id="IPR013825">
    <property type="entry name" value="Topo_IA_cen_sub2"/>
</dbReference>
<evidence type="ECO:0000313" key="14">
    <source>
        <dbReference type="EMBL" id="PIR87093.1"/>
    </source>
</evidence>
<evidence type="ECO:0000256" key="4">
    <source>
        <dbReference type="ARBA" id="ARBA00022771"/>
    </source>
</evidence>
<evidence type="ECO:0000256" key="3">
    <source>
        <dbReference type="ARBA" id="ARBA00022723"/>
    </source>
</evidence>
<accession>A0A2H0UL12</accession>
<dbReference type="Pfam" id="PF01131">
    <property type="entry name" value="Topoisom_bac"/>
    <property type="match status" value="1"/>
</dbReference>
<feature type="site" description="Interaction with DNA" evidence="10">
    <location>
        <position position="32"/>
    </location>
</feature>
<organism evidence="14 15">
    <name type="scientific">Candidatus Harrisonbacteria bacterium CG10_big_fil_rev_8_21_14_0_10_49_15</name>
    <dbReference type="NCBI Taxonomy" id="1974587"/>
    <lineage>
        <taxon>Bacteria</taxon>
        <taxon>Candidatus Harrisoniibacteriota</taxon>
    </lineage>
</organism>
<feature type="active site" description="O-(5'-phospho-DNA)-tyrosine intermediate" evidence="10">
    <location>
        <position position="282"/>
    </location>
</feature>
<dbReference type="CDD" id="cd00186">
    <property type="entry name" value="TOP1Ac"/>
    <property type="match status" value="1"/>
</dbReference>
<evidence type="ECO:0000256" key="1">
    <source>
        <dbReference type="ARBA" id="ARBA00000213"/>
    </source>
</evidence>
<comment type="catalytic activity">
    <reaction evidence="1 10">
        <text>ATP-independent breakage of single-stranded DNA, followed by passage and rejoining.</text>
        <dbReference type="EC" id="5.6.2.1"/>
    </reaction>
</comment>
<dbReference type="InterPro" id="IPR023406">
    <property type="entry name" value="Topo_IA_AS"/>
</dbReference>
<dbReference type="Proteomes" id="UP000229526">
    <property type="component" value="Unassembled WGS sequence"/>
</dbReference>
<dbReference type="InterPro" id="IPR005733">
    <property type="entry name" value="TopoI_bac-type"/>
</dbReference>
<proteinExistence type="inferred from homology"/>
<keyword evidence="3" id="KW-0479">Metal-binding</keyword>
<dbReference type="Pfam" id="PF01751">
    <property type="entry name" value="Toprim"/>
    <property type="match status" value="1"/>
</dbReference>
<dbReference type="InterPro" id="IPR003602">
    <property type="entry name" value="Topo_IA_DNA-bd_dom"/>
</dbReference>
<evidence type="ECO:0000256" key="6">
    <source>
        <dbReference type="ARBA" id="ARBA00022842"/>
    </source>
</evidence>
<dbReference type="Gene3D" id="3.40.50.140">
    <property type="match status" value="1"/>
</dbReference>
<evidence type="ECO:0000256" key="5">
    <source>
        <dbReference type="ARBA" id="ARBA00022833"/>
    </source>
</evidence>
<dbReference type="GO" id="GO:0003917">
    <property type="term" value="F:DNA topoisomerase type I (single strand cut, ATP-independent) activity"/>
    <property type="evidence" value="ECO:0007669"/>
    <property type="project" value="UniProtKB-UniRule"/>
</dbReference>
<dbReference type="Gene3D" id="1.10.460.10">
    <property type="entry name" value="Topoisomerase I, domain 2"/>
    <property type="match status" value="1"/>
</dbReference>
<evidence type="ECO:0000256" key="9">
    <source>
        <dbReference type="ARBA" id="ARBA00023235"/>
    </source>
</evidence>
<gene>
    <name evidence="10" type="primary">topA</name>
    <name evidence="14" type="ORF">COU11_02590</name>
</gene>
<feature type="site" description="Interaction with DNA" evidence="10">
    <location>
        <position position="153"/>
    </location>
</feature>
<evidence type="ECO:0000256" key="10">
    <source>
        <dbReference type="HAMAP-Rule" id="MF_00952"/>
    </source>
</evidence>
<feature type="domain" description="Toprim" evidence="12">
    <location>
        <begin position="2"/>
        <end position="113"/>
    </location>
</feature>
<dbReference type="PANTHER" id="PTHR42785">
    <property type="entry name" value="DNA TOPOISOMERASE, TYPE IA, CORE"/>
    <property type="match status" value="1"/>
</dbReference>
<dbReference type="AlphaFoldDB" id="A0A2H0UL12"/>
<feature type="region of interest" description="Interaction with DNA" evidence="10">
    <location>
        <begin position="161"/>
        <end position="166"/>
    </location>
</feature>
<evidence type="ECO:0000259" key="12">
    <source>
        <dbReference type="PROSITE" id="PS50880"/>
    </source>
</evidence>
<comment type="function">
    <text evidence="10">Releases the supercoiling and torsional tension of DNA, which is introduced during the DNA replication and transcription, by transiently cleaving and rejoining one strand of the DNA duplex. Introduces a single-strand break via transesterification at a target site in duplex DNA. The scissile phosphodiester is attacked by the catalytic tyrosine of the enzyme, resulting in the formation of a DNA-(5'-phosphotyrosyl)-enzyme intermediate and the expulsion of a 3'-OH DNA strand. The free DNA strand then undergoes passage around the unbroken strand, thus removing DNA supercoils. Finally, in the religation step, the DNA 3'-OH attacks the covalent intermediate to expel the active-site tyrosine and restore the DNA phosphodiester backbone.</text>
</comment>
<dbReference type="GO" id="GO:0008270">
    <property type="term" value="F:zinc ion binding"/>
    <property type="evidence" value="ECO:0007669"/>
    <property type="project" value="UniProtKB-KW"/>
</dbReference>
<evidence type="ECO:0000256" key="11">
    <source>
        <dbReference type="SAM" id="MobiDB-lite"/>
    </source>
</evidence>
<evidence type="ECO:0000259" key="13">
    <source>
        <dbReference type="PROSITE" id="PS52039"/>
    </source>
</evidence>
<keyword evidence="9 10" id="KW-0413">Isomerase</keyword>
<feature type="domain" description="Topo IA-type catalytic" evidence="13">
    <location>
        <begin position="127"/>
        <end position="536"/>
    </location>
</feature>
<dbReference type="InterPro" id="IPR013498">
    <property type="entry name" value="Topo_IA_Znf"/>
</dbReference>
<evidence type="ECO:0000256" key="2">
    <source>
        <dbReference type="ARBA" id="ARBA00009446"/>
    </source>
</evidence>
<keyword evidence="8 10" id="KW-0238">DNA-binding</keyword>
<dbReference type="Pfam" id="PF01396">
    <property type="entry name" value="Zn_ribbon_Top1"/>
    <property type="match status" value="1"/>
</dbReference>
<dbReference type="CDD" id="cd03363">
    <property type="entry name" value="TOPRIM_TopoIA_TopoI"/>
    <property type="match status" value="1"/>
</dbReference>
<feature type="site" description="Interaction with DNA" evidence="10">
    <location>
        <position position="141"/>
    </location>
</feature>
<dbReference type="GO" id="GO:0005694">
    <property type="term" value="C:chromosome"/>
    <property type="evidence" value="ECO:0007669"/>
    <property type="project" value="InterPro"/>
</dbReference>
<dbReference type="Pfam" id="PF13368">
    <property type="entry name" value="Toprim_C_rpt"/>
    <property type="match status" value="2"/>
</dbReference>
<dbReference type="PRINTS" id="PR00417">
    <property type="entry name" value="PRTPISMRASEI"/>
</dbReference>